<comment type="caution">
    <text evidence="1">The sequence shown here is derived from an EMBL/GenBank/DDBJ whole genome shotgun (WGS) entry which is preliminary data.</text>
</comment>
<evidence type="ECO:0000313" key="2">
    <source>
        <dbReference type="Proteomes" id="UP001165293"/>
    </source>
</evidence>
<dbReference type="Proteomes" id="UP001165293">
    <property type="component" value="Unassembled WGS sequence"/>
</dbReference>
<keyword evidence="2" id="KW-1185">Reference proteome</keyword>
<dbReference type="EMBL" id="JAJGAK010000005">
    <property type="protein sequence ID" value="MCC8364630.1"/>
    <property type="molecule type" value="Genomic_DNA"/>
</dbReference>
<gene>
    <name evidence="1" type="ORF">LK996_16285</name>
</gene>
<protein>
    <submittedName>
        <fullName evidence="1">Uncharacterized protein</fullName>
    </submittedName>
</protein>
<dbReference type="RefSeq" id="WP_230528424.1">
    <property type="nucleotide sequence ID" value="NZ_JAJGAK010000005.1"/>
</dbReference>
<proteinExistence type="predicted"/>
<sequence length="62" mass="6759">MSDHAHAILACLSHPSICEDFRRQIRSLASANAAENPSKAAAFVLMLKRVETITTYSPPATF</sequence>
<accession>A0ABS8JLX4</accession>
<name>A0ABS8JLX4_9GAMM</name>
<evidence type="ECO:0000313" key="1">
    <source>
        <dbReference type="EMBL" id="MCC8364630.1"/>
    </source>
</evidence>
<organism evidence="1 2">
    <name type="scientific">Noviluteimonas lactosilytica</name>
    <dbReference type="NCBI Taxonomy" id="2888523"/>
    <lineage>
        <taxon>Bacteria</taxon>
        <taxon>Pseudomonadati</taxon>
        <taxon>Pseudomonadota</taxon>
        <taxon>Gammaproteobacteria</taxon>
        <taxon>Lysobacterales</taxon>
        <taxon>Lysobacteraceae</taxon>
        <taxon>Noviluteimonas</taxon>
    </lineage>
</organism>
<reference evidence="1" key="1">
    <citation type="submission" date="2021-10" db="EMBL/GenBank/DDBJ databases">
        <authorList>
            <person name="Lyu M."/>
            <person name="Wang X."/>
            <person name="Meng X."/>
            <person name="Xu K."/>
        </authorList>
    </citation>
    <scope>NUCLEOTIDE SEQUENCE</scope>
    <source>
        <strain evidence="1">A6</strain>
    </source>
</reference>